<feature type="transmembrane region" description="Helical" evidence="1">
    <location>
        <begin position="184"/>
        <end position="210"/>
    </location>
</feature>
<proteinExistence type="predicted"/>
<protein>
    <submittedName>
        <fullName evidence="2">Uncharacterized protein</fullName>
    </submittedName>
</protein>
<accession>A0A6C0F4C4</accession>
<dbReference type="EMBL" id="MN738747">
    <property type="protein sequence ID" value="QHT36587.1"/>
    <property type="molecule type" value="Genomic_DNA"/>
</dbReference>
<keyword evidence="1" id="KW-1133">Transmembrane helix</keyword>
<keyword evidence="1" id="KW-0812">Transmembrane</keyword>
<name>A0A6C0F4C4_9ZZZZ</name>
<reference evidence="2" key="1">
    <citation type="journal article" date="2020" name="Nature">
        <title>Giant virus diversity and host interactions through global metagenomics.</title>
        <authorList>
            <person name="Schulz F."/>
            <person name="Roux S."/>
            <person name="Paez-Espino D."/>
            <person name="Jungbluth S."/>
            <person name="Walsh D.A."/>
            <person name="Denef V.J."/>
            <person name="McMahon K.D."/>
            <person name="Konstantinidis K.T."/>
            <person name="Eloe-Fadrosh E.A."/>
            <person name="Kyrpides N.C."/>
            <person name="Woyke T."/>
        </authorList>
    </citation>
    <scope>NUCLEOTIDE SEQUENCE</scope>
    <source>
        <strain evidence="2">GVMAG-S-ERX555931-87</strain>
    </source>
</reference>
<dbReference type="AlphaFoldDB" id="A0A6C0F4C4"/>
<keyword evidence="1" id="KW-0472">Membrane</keyword>
<sequence>MENERIRKIESDIELSGGFDQYVSGTHNNPEKVSDLSFYINQSIKTRVSDCEACELSDINTLLDSLYPIISNEDAQKIVESRESGNTLNKSELDSYLSLEDIKKGITSIPNSCISCFKEKSSNTKLNDSRTCENTYGISGIPEEESQFTCPEGYSNKSDLSLINCPDQNNCNKELCCDVKDEKYYLSFIFPALMLFCIIIFIMTLVGYVLKGKQSNYQEIVTK</sequence>
<evidence type="ECO:0000256" key="1">
    <source>
        <dbReference type="SAM" id="Phobius"/>
    </source>
</evidence>
<evidence type="ECO:0000313" key="2">
    <source>
        <dbReference type="EMBL" id="QHT36587.1"/>
    </source>
</evidence>
<organism evidence="2">
    <name type="scientific">viral metagenome</name>
    <dbReference type="NCBI Taxonomy" id="1070528"/>
    <lineage>
        <taxon>unclassified sequences</taxon>
        <taxon>metagenomes</taxon>
        <taxon>organismal metagenomes</taxon>
    </lineage>
</organism>